<dbReference type="NCBIfam" id="TIGR00254">
    <property type="entry name" value="GGDEF"/>
    <property type="match status" value="1"/>
</dbReference>
<dbReference type="SMART" id="SM00091">
    <property type="entry name" value="PAS"/>
    <property type="match status" value="3"/>
</dbReference>
<dbReference type="EMBL" id="JAJLJH010000003">
    <property type="protein sequence ID" value="MCK9686649.1"/>
    <property type="molecule type" value="Genomic_DNA"/>
</dbReference>
<dbReference type="NCBIfam" id="TIGR00229">
    <property type="entry name" value="sensory_box"/>
    <property type="match status" value="2"/>
</dbReference>
<evidence type="ECO:0000259" key="4">
    <source>
        <dbReference type="PROSITE" id="PS50883"/>
    </source>
</evidence>
<protein>
    <submittedName>
        <fullName evidence="6">EAL domain-containing protein</fullName>
    </submittedName>
</protein>
<dbReference type="GO" id="GO:0071732">
    <property type="term" value="P:cellular response to nitric oxide"/>
    <property type="evidence" value="ECO:0007669"/>
    <property type="project" value="UniProtKB-ARBA"/>
</dbReference>
<reference evidence="6" key="1">
    <citation type="submission" date="2021-11" db="EMBL/GenBank/DDBJ databases">
        <title>BS-T2-15 a new species belonging to the Comamonadaceae family isolated from the soil of a French oak forest.</title>
        <authorList>
            <person name="Mieszkin S."/>
            <person name="Alain K."/>
        </authorList>
    </citation>
    <scope>NUCLEOTIDE SEQUENCE</scope>
    <source>
        <strain evidence="6">BS-T2-15</strain>
    </source>
</reference>
<dbReference type="InterPro" id="IPR035965">
    <property type="entry name" value="PAS-like_dom_sf"/>
</dbReference>
<evidence type="ECO:0000259" key="2">
    <source>
        <dbReference type="PROSITE" id="PS50112"/>
    </source>
</evidence>
<dbReference type="PROSITE" id="PS50883">
    <property type="entry name" value="EAL"/>
    <property type="match status" value="1"/>
</dbReference>
<dbReference type="PANTHER" id="PTHR44757">
    <property type="entry name" value="DIGUANYLATE CYCLASE DGCP"/>
    <property type="match status" value="1"/>
</dbReference>
<dbReference type="Pfam" id="PF00990">
    <property type="entry name" value="GGDEF"/>
    <property type="match status" value="1"/>
</dbReference>
<dbReference type="Pfam" id="PF13426">
    <property type="entry name" value="PAS_9"/>
    <property type="match status" value="1"/>
</dbReference>
<dbReference type="InterPro" id="IPR035919">
    <property type="entry name" value="EAL_sf"/>
</dbReference>
<dbReference type="SMART" id="SM00086">
    <property type="entry name" value="PAC"/>
    <property type="match status" value="2"/>
</dbReference>
<dbReference type="SUPFAM" id="SSF55073">
    <property type="entry name" value="Nucleotide cyclase"/>
    <property type="match status" value="1"/>
</dbReference>
<dbReference type="SMART" id="SM00052">
    <property type="entry name" value="EAL"/>
    <property type="match status" value="1"/>
</dbReference>
<keyword evidence="7" id="KW-1185">Reference proteome</keyword>
<comment type="caution">
    <text evidence="6">The sequence shown here is derived from an EMBL/GenBank/DDBJ whole genome shotgun (WGS) entry which is preliminary data.</text>
</comment>
<dbReference type="SUPFAM" id="SSF55785">
    <property type="entry name" value="PYP-like sensor domain (PAS domain)"/>
    <property type="match status" value="2"/>
</dbReference>
<dbReference type="PANTHER" id="PTHR44757:SF2">
    <property type="entry name" value="BIOFILM ARCHITECTURE MAINTENANCE PROTEIN MBAA"/>
    <property type="match status" value="1"/>
</dbReference>
<dbReference type="CDD" id="cd01948">
    <property type="entry name" value="EAL"/>
    <property type="match status" value="1"/>
</dbReference>
<dbReference type="PROSITE" id="PS50113">
    <property type="entry name" value="PAC"/>
    <property type="match status" value="1"/>
</dbReference>
<dbReference type="InterPro" id="IPR013656">
    <property type="entry name" value="PAS_4"/>
</dbReference>
<dbReference type="CDD" id="cd01949">
    <property type="entry name" value="GGDEF"/>
    <property type="match status" value="1"/>
</dbReference>
<dbReference type="RefSeq" id="WP_275682692.1">
    <property type="nucleotide sequence ID" value="NZ_JAJLJH010000003.1"/>
</dbReference>
<evidence type="ECO:0000256" key="1">
    <source>
        <dbReference type="ARBA" id="ARBA00051114"/>
    </source>
</evidence>
<comment type="catalytic activity">
    <reaction evidence="1">
        <text>3',3'-c-di-GMP + H2O = 5'-phosphoguanylyl(3'-&gt;5')guanosine + H(+)</text>
        <dbReference type="Rhea" id="RHEA:24902"/>
        <dbReference type="ChEBI" id="CHEBI:15377"/>
        <dbReference type="ChEBI" id="CHEBI:15378"/>
        <dbReference type="ChEBI" id="CHEBI:58754"/>
        <dbReference type="ChEBI" id="CHEBI:58805"/>
        <dbReference type="EC" id="3.1.4.52"/>
    </reaction>
    <physiologicalReaction direction="left-to-right" evidence="1">
        <dbReference type="Rhea" id="RHEA:24903"/>
    </physiologicalReaction>
</comment>
<dbReference type="Proteomes" id="UP001139353">
    <property type="component" value="Unassembled WGS sequence"/>
</dbReference>
<evidence type="ECO:0000313" key="7">
    <source>
        <dbReference type="Proteomes" id="UP001139353"/>
    </source>
</evidence>
<sequence length="692" mass="76183">MVDKAGVAAWDGSLETFRLLANSLQAMIAYYDSEHLGYGCRFANKAYAAAFGLTEASIIGKTFVEIIGEAAAREVKPSIDTVTRERRTVAYARELAAADGTRRWIEVNVIPNVTPDGHPMGAFVIVTDITGHRLATQALRESEERLTKFMQASAEGIAFHRDGIVTDANPPLCEMLGFTLGEVRGRHAVDFVAPDKRPQAQQVLAGGLDVTYESALVHKDGHRIPVELISRTLVYGDEKLRMSVVRDLRDRHAAQARIHHLAHHDALTGLPNRMSFMERLGQQIEHARIAGKSLALLFVDLDHFKRVNDSLGHLIGDRLLQTVAARISACLRAGDVVARFGGDEFIVLLDDAARDDVAQVAHKLLRAIELPVDAEGRDLSVTPSVGIAMFPHDGATPTELIKNADTAMYIAKSRGRANCQFFDPAVATAAYDALVLESELSQALQREEFVLHFQPQVRASDGTLAGIEALIRWMHPERGMLRPDAFIALAEQQRVMLPISQWVLRTAARAALQWRSQGLIAVPIAVNLSSMQFRANGFVDAVAQVLREEGVPGQWIELELTERMLMDDVGEVQRTLQQLKALGMRVSVDDFGTGYSSLAHLKEFPIDGMKIDRSFVADLPQQRGSVAIARAVMQMAQGLSLTVVAEGVENEAQRRFLVEHGCDLLQGELVSLPLSADDLVRWIERHRAALHT</sequence>
<dbReference type="InterPro" id="IPR001610">
    <property type="entry name" value="PAC"/>
</dbReference>
<gene>
    <name evidence="6" type="ORF">LPC04_13110</name>
</gene>
<feature type="domain" description="GGDEF" evidence="5">
    <location>
        <begin position="292"/>
        <end position="424"/>
    </location>
</feature>
<feature type="domain" description="EAL" evidence="4">
    <location>
        <begin position="433"/>
        <end position="687"/>
    </location>
</feature>
<dbReference type="Pfam" id="PF00563">
    <property type="entry name" value="EAL"/>
    <property type="match status" value="1"/>
</dbReference>
<dbReference type="SMART" id="SM00267">
    <property type="entry name" value="GGDEF"/>
    <property type="match status" value="1"/>
</dbReference>
<accession>A0A9X1YHM2</accession>
<dbReference type="Gene3D" id="3.30.70.270">
    <property type="match status" value="1"/>
</dbReference>
<feature type="domain" description="PAC" evidence="3">
    <location>
        <begin position="89"/>
        <end position="141"/>
    </location>
</feature>
<organism evidence="6 7">
    <name type="scientific">Scleromatobacter humisilvae</name>
    <dbReference type="NCBI Taxonomy" id="2897159"/>
    <lineage>
        <taxon>Bacteria</taxon>
        <taxon>Pseudomonadati</taxon>
        <taxon>Pseudomonadota</taxon>
        <taxon>Betaproteobacteria</taxon>
        <taxon>Burkholderiales</taxon>
        <taxon>Sphaerotilaceae</taxon>
        <taxon>Scleromatobacter</taxon>
    </lineage>
</organism>
<dbReference type="Gene3D" id="3.20.20.450">
    <property type="entry name" value="EAL domain"/>
    <property type="match status" value="1"/>
</dbReference>
<evidence type="ECO:0000259" key="3">
    <source>
        <dbReference type="PROSITE" id="PS50113"/>
    </source>
</evidence>
<dbReference type="InterPro" id="IPR052155">
    <property type="entry name" value="Biofilm_reg_signaling"/>
</dbReference>
<dbReference type="CDD" id="cd00130">
    <property type="entry name" value="PAS"/>
    <property type="match status" value="2"/>
</dbReference>
<dbReference type="PROSITE" id="PS50887">
    <property type="entry name" value="GGDEF"/>
    <property type="match status" value="1"/>
</dbReference>
<dbReference type="PROSITE" id="PS50112">
    <property type="entry name" value="PAS"/>
    <property type="match status" value="2"/>
</dbReference>
<name>A0A9X1YHM2_9BURK</name>
<dbReference type="Gene3D" id="3.30.450.20">
    <property type="entry name" value="PAS domain"/>
    <property type="match status" value="2"/>
</dbReference>
<evidence type="ECO:0000313" key="6">
    <source>
        <dbReference type="EMBL" id="MCK9686649.1"/>
    </source>
</evidence>
<dbReference type="FunFam" id="3.20.20.450:FF:000001">
    <property type="entry name" value="Cyclic di-GMP phosphodiesterase yahA"/>
    <property type="match status" value="1"/>
</dbReference>
<dbReference type="InterPro" id="IPR000014">
    <property type="entry name" value="PAS"/>
</dbReference>
<proteinExistence type="predicted"/>
<dbReference type="InterPro" id="IPR001633">
    <property type="entry name" value="EAL_dom"/>
</dbReference>
<feature type="domain" description="PAS" evidence="2">
    <location>
        <begin position="142"/>
        <end position="211"/>
    </location>
</feature>
<dbReference type="FunFam" id="3.30.70.270:FF:000001">
    <property type="entry name" value="Diguanylate cyclase domain protein"/>
    <property type="match status" value="1"/>
</dbReference>
<evidence type="ECO:0000259" key="5">
    <source>
        <dbReference type="PROSITE" id="PS50887"/>
    </source>
</evidence>
<dbReference type="GO" id="GO:0071111">
    <property type="term" value="F:cyclic-guanylate-specific phosphodiesterase activity"/>
    <property type="evidence" value="ECO:0007669"/>
    <property type="project" value="UniProtKB-EC"/>
</dbReference>
<dbReference type="SUPFAM" id="SSF141868">
    <property type="entry name" value="EAL domain-like"/>
    <property type="match status" value="1"/>
</dbReference>
<dbReference type="AlphaFoldDB" id="A0A9X1YHM2"/>
<dbReference type="Pfam" id="PF08448">
    <property type="entry name" value="PAS_4"/>
    <property type="match status" value="1"/>
</dbReference>
<dbReference type="InterPro" id="IPR029787">
    <property type="entry name" value="Nucleotide_cyclase"/>
</dbReference>
<dbReference type="InterPro" id="IPR000700">
    <property type="entry name" value="PAS-assoc_C"/>
</dbReference>
<dbReference type="InterPro" id="IPR043128">
    <property type="entry name" value="Rev_trsase/Diguanyl_cyclase"/>
</dbReference>
<feature type="domain" description="PAS" evidence="2">
    <location>
        <begin position="13"/>
        <end position="86"/>
    </location>
</feature>
<dbReference type="InterPro" id="IPR000160">
    <property type="entry name" value="GGDEF_dom"/>
</dbReference>